<reference evidence="3" key="2">
    <citation type="submission" date="2016-01" db="EMBL/GenBank/DDBJ databases">
        <title>Complete genome sequence of Agromyces aureus AR33T and comparison with related organisms.</title>
        <authorList>
            <person name="Corretto E."/>
            <person name="Antonielli L."/>
            <person name="Sessitsch A."/>
            <person name="Brader G."/>
        </authorList>
    </citation>
    <scope>NUCLEOTIDE SEQUENCE [LARGE SCALE GENOMIC DNA]</scope>
    <source>
        <strain evidence="3">AR33</strain>
    </source>
</reference>
<accession>A0A191WDS0</accession>
<proteinExistence type="predicted"/>
<dbReference type="KEGG" id="agy:ATC03_06075"/>
<name>A0A191WDS0_9MICO</name>
<dbReference type="AlphaFoldDB" id="A0A191WDS0"/>
<dbReference type="GO" id="GO:0016747">
    <property type="term" value="F:acyltransferase activity, transferring groups other than amino-acyl groups"/>
    <property type="evidence" value="ECO:0007669"/>
    <property type="project" value="InterPro"/>
</dbReference>
<dbReference type="OrthoDB" id="9132139at2"/>
<feature type="domain" description="N-acetyltransferase" evidence="1">
    <location>
        <begin position="15"/>
        <end position="184"/>
    </location>
</feature>
<keyword evidence="2" id="KW-0808">Transferase</keyword>
<dbReference type="EMBL" id="CP013979">
    <property type="protein sequence ID" value="ANJ26348.1"/>
    <property type="molecule type" value="Genomic_DNA"/>
</dbReference>
<dbReference type="Pfam" id="PF13302">
    <property type="entry name" value="Acetyltransf_3"/>
    <property type="match status" value="1"/>
</dbReference>
<evidence type="ECO:0000259" key="1">
    <source>
        <dbReference type="PROSITE" id="PS51186"/>
    </source>
</evidence>
<dbReference type="Gene3D" id="3.40.630.30">
    <property type="match status" value="1"/>
</dbReference>
<reference evidence="2 3" key="1">
    <citation type="journal article" date="2016" name="Int. J. Syst. Evol. Microbiol.">
        <title>Agromyces aureus sp. nov., isolated from the rhizosphere of Salix caprea L. grown in a heavy-metal-contaminated soil.</title>
        <authorList>
            <person name="Corretto E."/>
            <person name="Antonielli L."/>
            <person name="Sessitsch A."/>
            <person name="Compant S."/>
            <person name="Gorfer M."/>
            <person name="Kuffner M."/>
            <person name="Brader G."/>
        </authorList>
    </citation>
    <scope>NUCLEOTIDE SEQUENCE [LARGE SCALE GENOMIC DNA]</scope>
    <source>
        <strain evidence="2 3">AR33</strain>
    </source>
</reference>
<protein>
    <submittedName>
        <fullName evidence="2">GCN5 family acetyltransferase</fullName>
    </submittedName>
</protein>
<dbReference type="RefSeq" id="WP_067874389.1">
    <property type="nucleotide sequence ID" value="NZ_CP013979.1"/>
</dbReference>
<organism evidence="2 3">
    <name type="scientific">Agromyces aureus</name>
    <dbReference type="NCBI Taxonomy" id="453304"/>
    <lineage>
        <taxon>Bacteria</taxon>
        <taxon>Bacillati</taxon>
        <taxon>Actinomycetota</taxon>
        <taxon>Actinomycetes</taxon>
        <taxon>Micrococcales</taxon>
        <taxon>Microbacteriaceae</taxon>
        <taxon>Agromyces</taxon>
    </lineage>
</organism>
<dbReference type="InterPro" id="IPR016181">
    <property type="entry name" value="Acyl_CoA_acyltransferase"/>
</dbReference>
<evidence type="ECO:0000313" key="2">
    <source>
        <dbReference type="EMBL" id="ANJ26348.1"/>
    </source>
</evidence>
<dbReference type="STRING" id="453304.ATC03_06075"/>
<dbReference type="InterPro" id="IPR051531">
    <property type="entry name" value="N-acetyltransferase"/>
</dbReference>
<keyword evidence="3" id="KW-1185">Reference proteome</keyword>
<dbReference type="InterPro" id="IPR000182">
    <property type="entry name" value="GNAT_dom"/>
</dbReference>
<dbReference type="Proteomes" id="UP000078437">
    <property type="component" value="Chromosome"/>
</dbReference>
<sequence>MTAPSATWPRRVGGLELRPPTRDDLEQVLVWRNRPEVTRWLLRTTVEPEAFVKAWLDAVEDPDQHAVVAVLDGRVVATGSLDVHDGMGQFDGDEWRGSEGLLGYLVDPACAGRGFATDIARALLDLAFTELELHRVTAGCFADNHASWRVMEKLGMRREQHGVRDSWHAELGWIDGYTYAILAEEWASSVA</sequence>
<dbReference type="PANTHER" id="PTHR43792">
    <property type="entry name" value="GNAT FAMILY, PUTATIVE (AFU_ORTHOLOGUE AFUA_3G00765)-RELATED-RELATED"/>
    <property type="match status" value="1"/>
</dbReference>
<evidence type="ECO:0000313" key="3">
    <source>
        <dbReference type="Proteomes" id="UP000078437"/>
    </source>
</evidence>
<dbReference type="SUPFAM" id="SSF55729">
    <property type="entry name" value="Acyl-CoA N-acyltransferases (Nat)"/>
    <property type="match status" value="1"/>
</dbReference>
<gene>
    <name evidence="2" type="ORF">ATC03_06075</name>
</gene>
<dbReference type="PROSITE" id="PS51186">
    <property type="entry name" value="GNAT"/>
    <property type="match status" value="1"/>
</dbReference>